<keyword evidence="10" id="KW-1185">Reference proteome</keyword>
<dbReference type="FunFam" id="3.30.160.60:FF:001732">
    <property type="entry name" value="Zgc:162936"/>
    <property type="match status" value="1"/>
</dbReference>
<keyword evidence="5" id="KW-0862">Zinc</keyword>
<feature type="compositionally biased region" description="Pro residues" evidence="8">
    <location>
        <begin position="336"/>
        <end position="345"/>
    </location>
</feature>
<evidence type="ECO:0000256" key="1">
    <source>
        <dbReference type="ARBA" id="ARBA00004123"/>
    </source>
</evidence>
<name>A0A8U7NVB3_CORMO</name>
<evidence type="ECO:0000256" key="2">
    <source>
        <dbReference type="ARBA" id="ARBA00022723"/>
    </source>
</evidence>
<dbReference type="InterPro" id="IPR013087">
    <property type="entry name" value="Znf_C2H2_type"/>
</dbReference>
<dbReference type="Gene3D" id="3.30.160.60">
    <property type="entry name" value="Classic Zinc Finger"/>
    <property type="match status" value="4"/>
</dbReference>
<keyword evidence="3" id="KW-0677">Repeat</keyword>
<dbReference type="InterPro" id="IPR036236">
    <property type="entry name" value="Znf_C2H2_sf"/>
</dbReference>
<dbReference type="PROSITE" id="PS50157">
    <property type="entry name" value="ZINC_FINGER_C2H2_2"/>
    <property type="match status" value="2"/>
</dbReference>
<dbReference type="PANTHER" id="PTHR24390:SF159">
    <property type="entry name" value="GROWTH FACTOR INDEPENDENT 1 TRANSCRIPTIONAL REPRESSOR"/>
    <property type="match status" value="1"/>
</dbReference>
<feature type="region of interest" description="Disordered" evidence="8">
    <location>
        <begin position="303"/>
        <end position="360"/>
    </location>
</feature>
<dbReference type="PANTHER" id="PTHR24390">
    <property type="entry name" value="ZINC FINGER PROTEIN"/>
    <property type="match status" value="1"/>
</dbReference>
<reference evidence="10" key="1">
    <citation type="submission" date="2019-10" db="EMBL/GenBank/DDBJ databases">
        <title>Corvus moneduloides (New Caledonian crow) genome, bCorMon1, primary haplotype.</title>
        <authorList>
            <person name="Rutz C."/>
            <person name="Fungtammasan C."/>
            <person name="Mountcastle J."/>
            <person name="Formenti G."/>
            <person name="Chow W."/>
            <person name="Howe K."/>
            <person name="Steele M.P."/>
            <person name="Fernandes J."/>
            <person name="Gilbert M.T.P."/>
            <person name="Fedrigo O."/>
            <person name="Jarvis E.D."/>
            <person name="Gemmell N."/>
        </authorList>
    </citation>
    <scope>NUCLEOTIDE SEQUENCE [LARGE SCALE GENOMIC DNA]</scope>
</reference>
<proteinExistence type="predicted"/>
<keyword evidence="4" id="KW-0863">Zinc-finger</keyword>
<dbReference type="GO" id="GO:0000978">
    <property type="term" value="F:RNA polymerase II cis-regulatory region sequence-specific DNA binding"/>
    <property type="evidence" value="ECO:0007669"/>
    <property type="project" value="TreeGrafter"/>
</dbReference>
<dbReference type="GO" id="GO:0005634">
    <property type="term" value="C:nucleus"/>
    <property type="evidence" value="ECO:0007669"/>
    <property type="project" value="UniProtKB-SubCell"/>
</dbReference>
<dbReference type="Proteomes" id="UP000694553">
    <property type="component" value="Unassembled WGS sequence"/>
</dbReference>
<organism evidence="9 10">
    <name type="scientific">Corvus moneduloides</name>
    <name type="common">New Caledonian crow</name>
    <dbReference type="NCBI Taxonomy" id="1196302"/>
    <lineage>
        <taxon>Eukaryota</taxon>
        <taxon>Metazoa</taxon>
        <taxon>Chordata</taxon>
        <taxon>Craniata</taxon>
        <taxon>Vertebrata</taxon>
        <taxon>Euteleostomi</taxon>
        <taxon>Archelosauria</taxon>
        <taxon>Archosauria</taxon>
        <taxon>Dinosauria</taxon>
        <taxon>Saurischia</taxon>
        <taxon>Theropoda</taxon>
        <taxon>Coelurosauria</taxon>
        <taxon>Aves</taxon>
        <taxon>Neognathae</taxon>
        <taxon>Neoaves</taxon>
        <taxon>Telluraves</taxon>
        <taxon>Australaves</taxon>
        <taxon>Passeriformes</taxon>
        <taxon>Corvoidea</taxon>
        <taxon>Corvidae</taxon>
        <taxon>Corvus</taxon>
    </lineage>
</organism>
<evidence type="ECO:0000313" key="10">
    <source>
        <dbReference type="Proteomes" id="UP000694553"/>
    </source>
</evidence>
<dbReference type="SMART" id="SM00355">
    <property type="entry name" value="ZnF_C2H2"/>
    <property type="match status" value="2"/>
</dbReference>
<dbReference type="GO" id="GO:0003700">
    <property type="term" value="F:DNA-binding transcription factor activity"/>
    <property type="evidence" value="ECO:0007669"/>
    <property type="project" value="TreeGrafter"/>
</dbReference>
<keyword evidence="7" id="KW-0539">Nucleus</keyword>
<sequence length="360" mass="38853">MDSLEERLGILCSDQSFCQSLSGTDVQGLSTKAQEGHSSPCAVSVLLSWAGLLAQRQLLASGSAAERQLRPGAAPGHSPAGLGHCLQPARAQHRGTQGLNSAGAGKGLRSDWGGCKRSPGCSEEERPTLCWEGSCRSSQSSELGLHEQLHGREKPNKCLECEKSFSWSSSLLCHKRIHTGERPCECPEGGKSSSLLGHQRKHTEECSFCCPDYTKGFKYNSTLVTHRRIHTGERPYECPQCGKSFSRRKPCECPDCGNSFVLCSNSIPQKSPGDPHSLIYGQIRGRCFRDLYFSSRMAGALLRNSPSHGTRGSLATPGNPNQPMGNEADQGQGNPVSPPQGPSPRAPWQGRDPNISPVLF</sequence>
<dbReference type="FunFam" id="3.30.160.60:FF:000739">
    <property type="entry name" value="Zgc:171418 protein"/>
    <property type="match status" value="1"/>
</dbReference>
<evidence type="ECO:0000256" key="4">
    <source>
        <dbReference type="ARBA" id="ARBA00022771"/>
    </source>
</evidence>
<evidence type="ECO:0000256" key="5">
    <source>
        <dbReference type="ARBA" id="ARBA00022833"/>
    </source>
</evidence>
<reference evidence="9" key="3">
    <citation type="submission" date="2025-09" db="UniProtKB">
        <authorList>
            <consortium name="Ensembl"/>
        </authorList>
    </citation>
    <scope>IDENTIFICATION</scope>
</reference>
<protein>
    <submittedName>
        <fullName evidence="9">Uncharacterized protein</fullName>
    </submittedName>
</protein>
<comment type="subcellular location">
    <subcellularLocation>
        <location evidence="1">Nucleus</location>
    </subcellularLocation>
</comment>
<evidence type="ECO:0000256" key="3">
    <source>
        <dbReference type="ARBA" id="ARBA00022737"/>
    </source>
</evidence>
<dbReference type="Ensembl" id="ENSCMUT00000036686.1">
    <property type="protein sequence ID" value="ENSCMUP00000029996.1"/>
    <property type="gene ID" value="ENSCMUG00000019129.1"/>
</dbReference>
<reference evidence="9" key="2">
    <citation type="submission" date="2025-08" db="UniProtKB">
        <authorList>
            <consortium name="Ensembl"/>
        </authorList>
    </citation>
    <scope>IDENTIFICATION</scope>
</reference>
<dbReference type="SUPFAM" id="SSF57667">
    <property type="entry name" value="beta-beta-alpha zinc fingers"/>
    <property type="match status" value="2"/>
</dbReference>
<dbReference type="GO" id="GO:0006357">
    <property type="term" value="P:regulation of transcription by RNA polymerase II"/>
    <property type="evidence" value="ECO:0007669"/>
    <property type="project" value="TreeGrafter"/>
</dbReference>
<feature type="compositionally biased region" description="Polar residues" evidence="8">
    <location>
        <begin position="316"/>
        <end position="335"/>
    </location>
</feature>
<dbReference type="PROSITE" id="PS00028">
    <property type="entry name" value="ZINC_FINGER_C2H2_1"/>
    <property type="match status" value="1"/>
</dbReference>
<dbReference type="AlphaFoldDB" id="A0A8U7NVB3"/>
<evidence type="ECO:0000256" key="8">
    <source>
        <dbReference type="SAM" id="MobiDB-lite"/>
    </source>
</evidence>
<accession>A0A8U7NVB3</accession>
<dbReference type="GO" id="GO:0045893">
    <property type="term" value="P:positive regulation of DNA-templated transcription"/>
    <property type="evidence" value="ECO:0007669"/>
    <property type="project" value="UniProtKB-ARBA"/>
</dbReference>
<dbReference type="GO" id="GO:0008270">
    <property type="term" value="F:zinc ion binding"/>
    <property type="evidence" value="ECO:0007669"/>
    <property type="project" value="UniProtKB-KW"/>
</dbReference>
<keyword evidence="6" id="KW-0238">DNA-binding</keyword>
<evidence type="ECO:0000256" key="6">
    <source>
        <dbReference type="ARBA" id="ARBA00023125"/>
    </source>
</evidence>
<dbReference type="GO" id="GO:0005694">
    <property type="term" value="C:chromosome"/>
    <property type="evidence" value="ECO:0007669"/>
    <property type="project" value="UniProtKB-ARBA"/>
</dbReference>
<evidence type="ECO:0000313" key="9">
    <source>
        <dbReference type="Ensembl" id="ENSCMUP00000029996.1"/>
    </source>
</evidence>
<evidence type="ECO:0000256" key="7">
    <source>
        <dbReference type="ARBA" id="ARBA00023242"/>
    </source>
</evidence>
<keyword evidence="2" id="KW-0479">Metal-binding</keyword>